<name>A0ABS3EUX0_9FLAO</name>
<keyword evidence="2" id="KW-1185">Reference proteome</keyword>
<evidence type="ECO:0000313" key="1">
    <source>
        <dbReference type="EMBL" id="MBO0329741.1"/>
    </source>
</evidence>
<organism evidence="1 2">
    <name type="scientific">[Muricauda] lutisoli</name>
    <dbReference type="NCBI Taxonomy" id="2816035"/>
    <lineage>
        <taxon>Bacteria</taxon>
        <taxon>Pseudomonadati</taxon>
        <taxon>Bacteroidota</taxon>
        <taxon>Flavobacteriia</taxon>
        <taxon>Flavobacteriales</taxon>
        <taxon>Flavobacteriaceae</taxon>
        <taxon>Allomuricauda</taxon>
    </lineage>
</organism>
<dbReference type="EMBL" id="JAFLND010000001">
    <property type="protein sequence ID" value="MBO0329741.1"/>
    <property type="molecule type" value="Genomic_DNA"/>
</dbReference>
<dbReference type="Proteomes" id="UP000664163">
    <property type="component" value="Unassembled WGS sequence"/>
</dbReference>
<evidence type="ECO:0000313" key="2">
    <source>
        <dbReference type="Proteomes" id="UP000664163"/>
    </source>
</evidence>
<accession>A0ABS3EUX0</accession>
<sequence length="133" mass="15634">MIRKLFGPSKLQEEFQKSISLQLRLIISSIDEMEISIKQSQIKKKNSLTKIIFNFETNIFLIQGDQFEEVFNDTRFQIVRIDNLPDVTEIYLSEIDSSDIIVIKCIVYRNYILFQGALENWHFKISSSVQISH</sequence>
<proteinExistence type="predicted"/>
<protein>
    <submittedName>
        <fullName evidence="1">Uncharacterized protein</fullName>
    </submittedName>
</protein>
<comment type="caution">
    <text evidence="1">The sequence shown here is derived from an EMBL/GenBank/DDBJ whole genome shotgun (WGS) entry which is preliminary data.</text>
</comment>
<dbReference type="RefSeq" id="WP_207070199.1">
    <property type="nucleotide sequence ID" value="NZ_JAFLND010000001.1"/>
</dbReference>
<reference evidence="1 2" key="1">
    <citation type="submission" date="2021-03" db="EMBL/GenBank/DDBJ databases">
        <title>Muricauda sp. CAU 1631 isolated from Incheon.</title>
        <authorList>
            <person name="Kim W."/>
        </authorList>
    </citation>
    <scope>NUCLEOTIDE SEQUENCE [LARGE SCALE GENOMIC DNA]</scope>
    <source>
        <strain evidence="1 2">CAU 1631</strain>
    </source>
</reference>
<gene>
    <name evidence="1" type="ORF">J0X13_04230</name>
</gene>